<dbReference type="EMBL" id="MN739300">
    <property type="protein sequence ID" value="QHS97609.1"/>
    <property type="molecule type" value="Genomic_DNA"/>
</dbReference>
<reference evidence="1" key="1">
    <citation type="journal article" date="2020" name="Nature">
        <title>Giant virus diversity and host interactions through global metagenomics.</title>
        <authorList>
            <person name="Schulz F."/>
            <person name="Roux S."/>
            <person name="Paez-Espino D."/>
            <person name="Jungbluth S."/>
            <person name="Walsh D.A."/>
            <person name="Denef V.J."/>
            <person name="McMahon K.D."/>
            <person name="Konstantinidis K.T."/>
            <person name="Eloe-Fadrosh E.A."/>
            <person name="Kyrpides N.C."/>
            <person name="Woyke T."/>
        </authorList>
    </citation>
    <scope>NUCLEOTIDE SEQUENCE</scope>
    <source>
        <strain evidence="1">GVMAG-M-3300020182-33</strain>
    </source>
</reference>
<name>A0A6C0C1G4_9ZZZZ</name>
<dbReference type="AlphaFoldDB" id="A0A6C0C1G4"/>
<evidence type="ECO:0000313" key="1">
    <source>
        <dbReference type="EMBL" id="QHS97609.1"/>
    </source>
</evidence>
<protein>
    <submittedName>
        <fullName evidence="1">Uncharacterized protein</fullName>
    </submittedName>
</protein>
<accession>A0A6C0C1G4</accession>
<organism evidence="1">
    <name type="scientific">viral metagenome</name>
    <dbReference type="NCBI Taxonomy" id="1070528"/>
    <lineage>
        <taxon>unclassified sequences</taxon>
        <taxon>metagenomes</taxon>
        <taxon>organismal metagenomes</taxon>
    </lineage>
</organism>
<sequence>MHAIARQVGSIPFRARLVVYRPLLLLTTTCTTKPHIAHASTELAQNVCGSNSGEKAVTLAVHLSQRRHTKLMALTPEDCMGVLRLLNIKATAHSTLSNVSDTASGAIHAEPGVSLILQNIQKSMVRNKLWPLIRDRYGLTCAHVSEDDFHGCILDWMKPSICPGKTTT</sequence>
<proteinExistence type="predicted"/>